<name>A0ABS7TMR3_9BACT</name>
<sequence length="278" mass="29407">MPILEPHRPPAVADRFYPGDPHALRRELERCLVRDLQPVPARMLLAPHAGYVYSGALAGRTWSHVHVPERVLLLCPNHTGRGARRSLWPGGQWDTPTGPVKIAADLTEALLRHAGLQPDTAAHLREHAIEVHLPFVHARNPRAEIAAVCLGGLDLAECEAVGAGVAAAIRELEAAAPGSAPRVLIAASSDMSHYIDADEAAELDSLALDRLLALDAAGLYTTVLRHDITMCGILPATVALIAAGELGATRAELVGYTHSGEVTGDLARVVAYAGAVVL</sequence>
<evidence type="ECO:0000256" key="1">
    <source>
        <dbReference type="ARBA" id="ARBA00006315"/>
    </source>
</evidence>
<comment type="caution">
    <text evidence="3">The sequence shown here is derived from an EMBL/GenBank/DDBJ whole genome shotgun (WGS) entry which is preliminary data.</text>
</comment>
<dbReference type="Pfam" id="PF01875">
    <property type="entry name" value="Memo"/>
    <property type="match status" value="1"/>
</dbReference>
<dbReference type="HAMAP" id="MF_00055">
    <property type="entry name" value="MEMO1"/>
    <property type="match status" value="1"/>
</dbReference>
<protein>
    <recommendedName>
        <fullName evidence="2">MEMO1 family protein K7C98_09430</fullName>
    </recommendedName>
</protein>
<dbReference type="Gene3D" id="3.40.830.10">
    <property type="entry name" value="LigB-like"/>
    <property type="match status" value="1"/>
</dbReference>
<organism evidence="3 4">
    <name type="scientific">Nannocystis pusilla</name>
    <dbReference type="NCBI Taxonomy" id="889268"/>
    <lineage>
        <taxon>Bacteria</taxon>
        <taxon>Pseudomonadati</taxon>
        <taxon>Myxococcota</taxon>
        <taxon>Polyangia</taxon>
        <taxon>Nannocystales</taxon>
        <taxon>Nannocystaceae</taxon>
        <taxon>Nannocystis</taxon>
    </lineage>
</organism>
<dbReference type="Proteomes" id="UP001139031">
    <property type="component" value="Unassembled WGS sequence"/>
</dbReference>
<evidence type="ECO:0000256" key="2">
    <source>
        <dbReference type="HAMAP-Rule" id="MF_00055"/>
    </source>
</evidence>
<comment type="similarity">
    <text evidence="1 2">Belongs to the MEMO1 family.</text>
</comment>
<evidence type="ECO:0000313" key="3">
    <source>
        <dbReference type="EMBL" id="MBZ5709480.1"/>
    </source>
</evidence>
<dbReference type="EMBL" id="JAIRAU010000006">
    <property type="protein sequence ID" value="MBZ5709480.1"/>
    <property type="molecule type" value="Genomic_DNA"/>
</dbReference>
<accession>A0ABS7TMR3</accession>
<dbReference type="CDD" id="cd07361">
    <property type="entry name" value="MEMO_like"/>
    <property type="match status" value="1"/>
</dbReference>
<dbReference type="NCBIfam" id="TIGR04336">
    <property type="entry name" value="AmmeMemoSam_B"/>
    <property type="match status" value="1"/>
</dbReference>
<gene>
    <name evidence="3" type="primary">amrB</name>
    <name evidence="3" type="ORF">K7C98_09430</name>
</gene>
<keyword evidence="4" id="KW-1185">Reference proteome</keyword>
<proteinExistence type="inferred from homology"/>
<dbReference type="InterPro" id="IPR002737">
    <property type="entry name" value="MEMO1_fam"/>
</dbReference>
<dbReference type="PANTHER" id="PTHR11060:SF0">
    <property type="entry name" value="PROTEIN MEMO1"/>
    <property type="match status" value="1"/>
</dbReference>
<reference evidence="3" key="1">
    <citation type="submission" date="2021-08" db="EMBL/GenBank/DDBJ databases">
        <authorList>
            <person name="Stevens D.C."/>
        </authorList>
    </citation>
    <scope>NUCLEOTIDE SEQUENCE</scope>
    <source>
        <strain evidence="3">DSM 53165</strain>
    </source>
</reference>
<dbReference type="PANTHER" id="PTHR11060">
    <property type="entry name" value="PROTEIN MEMO1"/>
    <property type="match status" value="1"/>
</dbReference>
<dbReference type="RefSeq" id="WP_224191257.1">
    <property type="nucleotide sequence ID" value="NZ_JAIRAU010000006.1"/>
</dbReference>
<evidence type="ECO:0000313" key="4">
    <source>
        <dbReference type="Proteomes" id="UP001139031"/>
    </source>
</evidence>